<sequence length="256" mass="28920">MVNMNFLQPVLLLATALLAAACSGISTLENNAQVMMGRSRAELIEAMMSRPDSEDSRLCWNQYDRELVEVYHPAEYYEETEEHEDCRETTYTSRSCYREAYIENRTIEYALEVQAACPGGRVTELSVFLNNRRFPVSKLWESKNRAELDWNAAVAEDDLSLVRRLESVNPKLATKPYRVKACLQAARYGSDKVLGYYLGNGWVSLDDRGELAVPSGACNGETTVHYSLVTKSVREALRTSPHSGLRADLAKRGIRY</sequence>
<organism evidence="2 3">
    <name type="scientific">Candidatus Akkermansia intestinigallinarum</name>
    <dbReference type="NCBI Taxonomy" id="2838431"/>
    <lineage>
        <taxon>Bacteria</taxon>
        <taxon>Pseudomonadati</taxon>
        <taxon>Verrucomicrobiota</taxon>
        <taxon>Verrucomicrobiia</taxon>
        <taxon>Verrucomicrobiales</taxon>
        <taxon>Akkermansiaceae</taxon>
        <taxon>Akkermansia</taxon>
    </lineage>
</organism>
<accession>A0A9D1VB61</accession>
<dbReference type="Proteomes" id="UP000823964">
    <property type="component" value="Unassembled WGS sequence"/>
</dbReference>
<comment type="caution">
    <text evidence="2">The sequence shown here is derived from an EMBL/GenBank/DDBJ whole genome shotgun (WGS) entry which is preliminary data.</text>
</comment>
<evidence type="ECO:0000313" key="3">
    <source>
        <dbReference type="Proteomes" id="UP000823964"/>
    </source>
</evidence>
<feature type="chain" id="PRO_5039688216" description="Lipoprotein" evidence="1">
    <location>
        <begin position="20"/>
        <end position="256"/>
    </location>
</feature>
<feature type="signal peptide" evidence="1">
    <location>
        <begin position="1"/>
        <end position="19"/>
    </location>
</feature>
<evidence type="ECO:0000313" key="2">
    <source>
        <dbReference type="EMBL" id="HIX19749.1"/>
    </source>
</evidence>
<reference evidence="2" key="1">
    <citation type="journal article" date="2021" name="PeerJ">
        <title>Extensive microbial diversity within the chicken gut microbiome revealed by metagenomics and culture.</title>
        <authorList>
            <person name="Gilroy R."/>
            <person name="Ravi A."/>
            <person name="Getino M."/>
            <person name="Pursley I."/>
            <person name="Horton D.L."/>
            <person name="Alikhan N.F."/>
            <person name="Baker D."/>
            <person name="Gharbi K."/>
            <person name="Hall N."/>
            <person name="Watson M."/>
            <person name="Adriaenssens E.M."/>
            <person name="Foster-Nyarko E."/>
            <person name="Jarju S."/>
            <person name="Secka A."/>
            <person name="Antonio M."/>
            <person name="Oren A."/>
            <person name="Chaudhuri R.R."/>
            <person name="La Ragione R."/>
            <person name="Hildebrand F."/>
            <person name="Pallen M.J."/>
        </authorList>
    </citation>
    <scope>NUCLEOTIDE SEQUENCE</scope>
    <source>
        <strain evidence="2">14975</strain>
    </source>
</reference>
<reference evidence="2" key="2">
    <citation type="submission" date="2021-04" db="EMBL/GenBank/DDBJ databases">
        <authorList>
            <person name="Gilroy R."/>
        </authorList>
    </citation>
    <scope>NUCLEOTIDE SEQUENCE</scope>
    <source>
        <strain evidence="2">14975</strain>
    </source>
</reference>
<proteinExistence type="predicted"/>
<dbReference type="AlphaFoldDB" id="A0A9D1VB61"/>
<dbReference type="EMBL" id="DXFQ01000061">
    <property type="protein sequence ID" value="HIX19749.1"/>
    <property type="molecule type" value="Genomic_DNA"/>
</dbReference>
<protein>
    <recommendedName>
        <fullName evidence="4">Lipoprotein</fullName>
    </recommendedName>
</protein>
<evidence type="ECO:0008006" key="4">
    <source>
        <dbReference type="Google" id="ProtNLM"/>
    </source>
</evidence>
<name>A0A9D1VB61_9BACT</name>
<evidence type="ECO:0000256" key="1">
    <source>
        <dbReference type="SAM" id="SignalP"/>
    </source>
</evidence>
<keyword evidence="1" id="KW-0732">Signal</keyword>
<gene>
    <name evidence="2" type="ORF">H9862_04000</name>
</gene>